<dbReference type="PROSITE" id="PS50020">
    <property type="entry name" value="WW_DOMAIN_2"/>
    <property type="match status" value="1"/>
</dbReference>
<organism evidence="7 8">
    <name type="scientific">Pristionchus entomophagus</name>
    <dbReference type="NCBI Taxonomy" id="358040"/>
    <lineage>
        <taxon>Eukaryota</taxon>
        <taxon>Metazoa</taxon>
        <taxon>Ecdysozoa</taxon>
        <taxon>Nematoda</taxon>
        <taxon>Chromadorea</taxon>
        <taxon>Rhabditida</taxon>
        <taxon>Rhabditina</taxon>
        <taxon>Diplogasteromorpha</taxon>
        <taxon>Diplogasteroidea</taxon>
        <taxon>Neodiplogasteridae</taxon>
        <taxon>Pristionchus</taxon>
    </lineage>
</organism>
<keyword evidence="4" id="KW-0175">Coiled coil</keyword>
<comment type="subcellular location">
    <subcellularLocation>
        <location evidence="1">Nucleus</location>
    </subcellularLocation>
</comment>
<feature type="region of interest" description="Disordered" evidence="5">
    <location>
        <begin position="72"/>
        <end position="121"/>
    </location>
</feature>
<dbReference type="GO" id="GO:0003682">
    <property type="term" value="F:chromatin binding"/>
    <property type="evidence" value="ECO:0007669"/>
    <property type="project" value="TreeGrafter"/>
</dbReference>
<dbReference type="Proteomes" id="UP001432027">
    <property type="component" value="Unassembled WGS sequence"/>
</dbReference>
<evidence type="ECO:0000313" key="8">
    <source>
        <dbReference type="Proteomes" id="UP001432027"/>
    </source>
</evidence>
<dbReference type="Pfam" id="PF00397">
    <property type="entry name" value="WW"/>
    <property type="match status" value="1"/>
</dbReference>
<dbReference type="SMART" id="SM00456">
    <property type="entry name" value="WW"/>
    <property type="match status" value="1"/>
</dbReference>
<evidence type="ECO:0000259" key="6">
    <source>
        <dbReference type="PROSITE" id="PS50020"/>
    </source>
</evidence>
<feature type="non-terminal residue" evidence="7">
    <location>
        <position position="1"/>
    </location>
</feature>
<accession>A0AAV5UIZ0</accession>
<feature type="compositionally biased region" description="Pro residues" evidence="5">
    <location>
        <begin position="293"/>
        <end position="304"/>
    </location>
</feature>
<dbReference type="AlphaFoldDB" id="A0AAV5UIZ0"/>
<dbReference type="GO" id="GO:0000993">
    <property type="term" value="F:RNA polymerase II complex binding"/>
    <property type="evidence" value="ECO:0007669"/>
    <property type="project" value="TreeGrafter"/>
</dbReference>
<dbReference type="GO" id="GO:0010506">
    <property type="term" value="P:regulation of autophagy"/>
    <property type="evidence" value="ECO:0007669"/>
    <property type="project" value="TreeGrafter"/>
</dbReference>
<dbReference type="EMBL" id="BTSX01000006">
    <property type="protein sequence ID" value="GMT06298.1"/>
    <property type="molecule type" value="Genomic_DNA"/>
</dbReference>
<feature type="compositionally biased region" description="Basic and acidic residues" evidence="5">
    <location>
        <begin position="102"/>
        <end position="121"/>
    </location>
</feature>
<keyword evidence="8" id="KW-1185">Reference proteome</keyword>
<dbReference type="Gene3D" id="2.20.70.10">
    <property type="match status" value="1"/>
</dbReference>
<evidence type="ECO:0000256" key="4">
    <source>
        <dbReference type="SAM" id="Coils"/>
    </source>
</evidence>
<dbReference type="PANTHER" id="PTHR15911">
    <property type="entry name" value="WW DOMAIN-CONTAINING ADAPTER PROTEIN WITH COILED-COIL"/>
    <property type="match status" value="1"/>
</dbReference>
<gene>
    <name evidence="7" type="ORF">PENTCL1PPCAC_28472</name>
</gene>
<feature type="compositionally biased region" description="Acidic residues" evidence="5">
    <location>
        <begin position="87"/>
        <end position="101"/>
    </location>
</feature>
<keyword evidence="3" id="KW-0539">Nucleus</keyword>
<feature type="coiled-coil region" evidence="4">
    <location>
        <begin position="202"/>
        <end position="229"/>
    </location>
</feature>
<dbReference type="PROSITE" id="PS01159">
    <property type="entry name" value="WW_DOMAIN_1"/>
    <property type="match status" value="1"/>
</dbReference>
<evidence type="ECO:0000313" key="7">
    <source>
        <dbReference type="EMBL" id="GMT06298.1"/>
    </source>
</evidence>
<dbReference type="InterPro" id="IPR001202">
    <property type="entry name" value="WW_dom"/>
</dbReference>
<feature type="compositionally biased region" description="Polar residues" evidence="5">
    <location>
        <begin position="374"/>
        <end position="388"/>
    </location>
</feature>
<protein>
    <recommendedName>
        <fullName evidence="6">WW domain-containing protein</fullName>
    </recommendedName>
</protein>
<evidence type="ECO:0000256" key="1">
    <source>
        <dbReference type="ARBA" id="ARBA00004123"/>
    </source>
</evidence>
<dbReference type="InterPro" id="IPR038867">
    <property type="entry name" value="WAC"/>
</dbReference>
<feature type="region of interest" description="Disordered" evidence="5">
    <location>
        <begin position="446"/>
        <end position="465"/>
    </location>
</feature>
<feature type="domain" description="WW" evidence="6">
    <location>
        <begin position="19"/>
        <end position="47"/>
    </location>
</feature>
<keyword evidence="2" id="KW-0156">Chromatin regulator</keyword>
<dbReference type="GO" id="GO:1904263">
    <property type="term" value="P:positive regulation of TORC1 signaling"/>
    <property type="evidence" value="ECO:0007669"/>
    <property type="project" value="TreeGrafter"/>
</dbReference>
<dbReference type="GO" id="GO:0006325">
    <property type="term" value="P:chromatin organization"/>
    <property type="evidence" value="ECO:0007669"/>
    <property type="project" value="UniProtKB-KW"/>
</dbReference>
<sequence length="540" mass="62174">QRVDTIYNLPRQRMTSAGPWTEQFSSNGRRYFYNRETEISQWDKPAAWIKAEEIVDPEVDNDNCDRLSSFSELQDRCGSSPEKIDVSDDENSPMEEEVDEEEQKRRKAETERIAAEEKERNEKEKEYNKYYGYRRFIDDAAMDLKYKQMFGSERIVRPYSRENYPFHLARRVEDLSYTIDFDEKMLEASRHRRRAETALYTADFFQRKCEGLRELSKELEERHQNFQNNFEATMGTLVAQAKNGTNFGSDNGWSDWPSRSEDKIVEHHESVLARRSEEYQEKRARFLERYKPKPPTPSPSPEPLQAPGTSAVILDEKKLRELEVRSPSPSYEEEDMEVEMVVSPVYEDEYDPTARAVPSYSSRSLSPSSARSSNAGNDSLRTQEYTRPSTECPLPVEYILEPPPAFPILAPLSPNPVISPVASPLAHFPRSPAAVALPLQSPLISPARSPPYNHHPRSPEPSVRSPIIAADHPTFPHPFHPHPPVIHPMMVMDPTMIIFDPTVPPPSLPPFLPPPPPAPILDQLFEECEMKKDPFYRKIK</sequence>
<comment type="caution">
    <text evidence="7">The sequence shown here is derived from an EMBL/GenBank/DDBJ whole genome shotgun (WGS) entry which is preliminary data.</text>
</comment>
<evidence type="ECO:0000256" key="5">
    <source>
        <dbReference type="SAM" id="MobiDB-lite"/>
    </source>
</evidence>
<evidence type="ECO:0000256" key="2">
    <source>
        <dbReference type="ARBA" id="ARBA00022853"/>
    </source>
</evidence>
<name>A0AAV5UIZ0_9BILA</name>
<dbReference type="PANTHER" id="PTHR15911:SF6">
    <property type="entry name" value="WW DOMAIN-CONTAINING ADAPTER PROTEIN WITH COILED-COIL"/>
    <property type="match status" value="1"/>
</dbReference>
<feature type="region of interest" description="Disordered" evidence="5">
    <location>
        <begin position="289"/>
        <end position="316"/>
    </location>
</feature>
<feature type="compositionally biased region" description="Low complexity" evidence="5">
    <location>
        <begin position="358"/>
        <end position="373"/>
    </location>
</feature>
<feature type="region of interest" description="Disordered" evidence="5">
    <location>
        <begin position="356"/>
        <end position="388"/>
    </location>
</feature>
<dbReference type="CDD" id="cd00201">
    <property type="entry name" value="WW"/>
    <property type="match status" value="1"/>
</dbReference>
<evidence type="ECO:0000256" key="3">
    <source>
        <dbReference type="ARBA" id="ARBA00023242"/>
    </source>
</evidence>
<reference evidence="7" key="1">
    <citation type="submission" date="2023-10" db="EMBL/GenBank/DDBJ databases">
        <title>Genome assembly of Pristionchus species.</title>
        <authorList>
            <person name="Yoshida K."/>
            <person name="Sommer R.J."/>
        </authorList>
    </citation>
    <scope>NUCLEOTIDE SEQUENCE</scope>
    <source>
        <strain evidence="7">RS0144</strain>
    </source>
</reference>
<dbReference type="InterPro" id="IPR036020">
    <property type="entry name" value="WW_dom_sf"/>
</dbReference>
<dbReference type="GO" id="GO:0005634">
    <property type="term" value="C:nucleus"/>
    <property type="evidence" value="ECO:0007669"/>
    <property type="project" value="UniProtKB-SubCell"/>
</dbReference>
<proteinExistence type="predicted"/>
<dbReference type="SUPFAM" id="SSF51045">
    <property type="entry name" value="WW domain"/>
    <property type="match status" value="1"/>
</dbReference>